<proteinExistence type="predicted"/>
<dbReference type="RefSeq" id="YP_010058959.1">
    <property type="nucleotide sequence ID" value="NC_054723.1"/>
</dbReference>
<keyword evidence="3" id="KW-1185">Reference proteome</keyword>
<protein>
    <submittedName>
        <fullName evidence="2">Lysin A, peptidase domain</fullName>
    </submittedName>
</protein>
<accession>A0A4Y6EKU1</accession>
<reference evidence="2 3" key="1">
    <citation type="submission" date="2019-05" db="EMBL/GenBank/DDBJ databases">
        <authorList>
            <person name="Pope W.H."/>
            <person name="Garlena R.A."/>
            <person name="Russell D.A."/>
            <person name="Jacobs-Sera D."/>
            <person name="Hatfull G.F."/>
        </authorList>
    </citation>
    <scope>NUCLEOTIDE SEQUENCE [LARGE SCALE GENOMIC DNA]</scope>
</reference>
<evidence type="ECO:0000313" key="2">
    <source>
        <dbReference type="EMBL" id="QDF18657.1"/>
    </source>
</evidence>
<dbReference type="EMBL" id="MK977695">
    <property type="protein sequence ID" value="QDF18657.1"/>
    <property type="molecule type" value="Genomic_DNA"/>
</dbReference>
<dbReference type="GeneID" id="64766190"/>
<name>A0A4Y6EKU1_9CAUD</name>
<dbReference type="Pfam" id="PF13529">
    <property type="entry name" value="Peptidase_C39_2"/>
    <property type="match status" value="1"/>
</dbReference>
<evidence type="ECO:0000259" key="1">
    <source>
        <dbReference type="Pfam" id="PF13529"/>
    </source>
</evidence>
<organism evidence="2 3">
    <name type="scientific">Gordonia phage Pupper</name>
    <dbReference type="NCBI Taxonomy" id="2571249"/>
    <lineage>
        <taxon>Viruses</taxon>
        <taxon>Duplodnaviria</taxon>
        <taxon>Heunggongvirae</taxon>
        <taxon>Uroviricota</taxon>
        <taxon>Caudoviricetes</taxon>
        <taxon>Puppervirus</taxon>
        <taxon>Puppervirus Pupper</taxon>
    </lineage>
</organism>
<feature type="domain" description="Peptidase C39-like" evidence="1">
    <location>
        <begin position="15"/>
        <end position="166"/>
    </location>
</feature>
<dbReference type="Proteomes" id="UP000318375">
    <property type="component" value="Segment"/>
</dbReference>
<dbReference type="KEGG" id="vg:64766190"/>
<dbReference type="InterPro" id="IPR039564">
    <property type="entry name" value="Peptidase_C39-like"/>
</dbReference>
<sequence>MTMADKVLNYDRSIVPQETGWWCGPASIQVVLSGRGIKAAEATIARKTEALEGNHGWDDQDGTDHIRQVAAVLNEYLPEADYVFAELRNDPPTQAQIDLLWDRIVASTDAGYGVVANIVSPPGNHPKAVAPSTVSPNYGRGTIWHYFTIMGRGGTGENRRVWIADSGFSPYGYWISLKQLASLIPPKGYAYSTKVAGPVAPARPDPKVLSEILFQQIGAYSV</sequence>
<gene>
    <name evidence="2" type="primary">171</name>
    <name evidence="2" type="ORF">SEA_PUPPER_171</name>
</gene>
<evidence type="ECO:0000313" key="3">
    <source>
        <dbReference type="Proteomes" id="UP000318375"/>
    </source>
</evidence>